<dbReference type="EMBL" id="HE575324">
    <property type="protein sequence ID" value="CCC95648.1"/>
    <property type="molecule type" value="Genomic_DNA"/>
</dbReference>
<accession>G0V1X7</accession>
<evidence type="ECO:0000313" key="1">
    <source>
        <dbReference type="EMBL" id="CCC95648.1"/>
    </source>
</evidence>
<name>G0V1X7_TRYCI</name>
<dbReference type="AlphaFoldDB" id="G0V1X7"/>
<dbReference type="SUPFAM" id="SSF50978">
    <property type="entry name" value="WD40 repeat-like"/>
    <property type="match status" value="2"/>
</dbReference>
<dbReference type="VEuPathDB" id="TriTrypDB:TcIL3000.11.11370"/>
<dbReference type="InterPro" id="IPR015943">
    <property type="entry name" value="WD40/YVTN_repeat-like_dom_sf"/>
</dbReference>
<organism evidence="1">
    <name type="scientific">Trypanosoma congolense (strain IL3000)</name>
    <dbReference type="NCBI Taxonomy" id="1068625"/>
    <lineage>
        <taxon>Eukaryota</taxon>
        <taxon>Discoba</taxon>
        <taxon>Euglenozoa</taxon>
        <taxon>Kinetoplastea</taxon>
        <taxon>Metakinetoplastina</taxon>
        <taxon>Trypanosomatida</taxon>
        <taxon>Trypanosomatidae</taxon>
        <taxon>Trypanosoma</taxon>
        <taxon>Nannomonas</taxon>
    </lineage>
</organism>
<protein>
    <submittedName>
        <fullName evidence="1">Uncharacterized protein TCIL3000_11_11370</fullName>
    </submittedName>
</protein>
<dbReference type="InterPro" id="IPR036322">
    <property type="entry name" value="WD40_repeat_dom_sf"/>
</dbReference>
<dbReference type="Gene3D" id="2.130.10.10">
    <property type="entry name" value="YVTN repeat-like/Quinoprotein amine dehydrogenase"/>
    <property type="match status" value="2"/>
</dbReference>
<reference evidence="1" key="1">
    <citation type="journal article" date="2012" name="Proc. Natl. Acad. Sci. U.S.A.">
        <title>Antigenic diversity is generated by distinct evolutionary mechanisms in African trypanosome species.</title>
        <authorList>
            <person name="Jackson A.P."/>
            <person name="Berry A."/>
            <person name="Aslett M."/>
            <person name="Allison H.C."/>
            <person name="Burton P."/>
            <person name="Vavrova-Anderson J."/>
            <person name="Brown R."/>
            <person name="Browne H."/>
            <person name="Corton N."/>
            <person name="Hauser H."/>
            <person name="Gamble J."/>
            <person name="Gilderthorp R."/>
            <person name="Marcello L."/>
            <person name="McQuillan J."/>
            <person name="Otto T.D."/>
            <person name="Quail M.A."/>
            <person name="Sanders M.J."/>
            <person name="van Tonder A."/>
            <person name="Ginger M.L."/>
            <person name="Field M.C."/>
            <person name="Barry J.D."/>
            <person name="Hertz-Fowler C."/>
            <person name="Berriman M."/>
        </authorList>
    </citation>
    <scope>NUCLEOTIDE SEQUENCE</scope>
    <source>
        <strain evidence="1">IL3000</strain>
    </source>
</reference>
<sequence>MLPLTDVDYALHGPVTAVSASPSCLCFAVGNRVLGCNVNDFDVFVVAQLPHGAAITAVEQHTVVGSEGGVAGNLGIVVLVGSGDRVYAAPLHHVKVHEGEKHPVMRENAQQLLSLGTFARVLCIQTLGINAGVLVLTTLNSVVFIPEEGIVGTTSSSSRGTCTGESLVGVASYAAKGLGVALAASALVTTSQTDVLIFTGTYAGGVAVWGAPIKRLGSTAAGISSDGEGDNHNLPLLSWIAAHRPGCAIFAVKTFMVTECRDNSVQATRLFVATCSDDRTAKLYKSYVSNDMDTKECCEMMSSTKWVCCWCGEGATFSRRRLFDIAVLVTEADSSVLIATGGEDGAVHVFSFQKEDLIACTTSVEPRQIFTRVNQHNGSGVYKVELVGTRSGSAPSSTPSSCETALVSCGVDGCVYYTKILDTSVGKCSLISAASTQERQHVRGIYCDENGVLLACTEIDLIVVNFNSRGVPIDEKRLPLVPGSASKKNLPSCLSAILFSHPMSPSTACSVTSLALVGTVGGAVHGIPYNVFCAQLKNGEEDENSNWSPVLKRLTFSLSSSKVIHVMGLQCPRKCELVLATIHASGQLIVSISHELSGSPTQWMTAVCAGAHTTALNMRLFPCPTGHISLCVFVGDDRGELCVYLAGDNESNECKTPLFRERIFQNPIASVQSKDVCLPRGVAETQITALSSQGEWRTMTLDRPMRRVESQLISCPLLLPWRVSSVLAWLDVGGTNGASNKDQSIVVTLFGTDVTVFVRCSQASGWHPVAQYHNVRAPRLLSATISPPTQATEMGAQHCATFICHCSDGEQGERFECSPSQSSRLVFGGIATGRDYNAVLILPEPVSCVLCGAENSVLTVLNLHSKAILTLDAPTAHLGPHTSNILGIAMCDVASNVEGCGDVVRFVTVGGLATIAVWEWSPRFGLCVVDHVNILQHREPKDGKYLVKNPAEAHNVKLADGRYEPHTFTRCVPRFLCVCTTAKEIVVGCSDGSLRIFELGSKLKCSKDMTIQPQRQRSVNAVSTLSVNDRLVVAGDTGGAICLCCCESGTVRSRCVWKNTAVNAISCEEASGRKEWRVLAAMDSGDVVLLLVTENSVQPTGTVRVGLTAARGVCWLRATRRRQIAEDIGSGNARERGYVAIVATDERVSFLQIDGDMPSVAGERRVNVRGVSGIAVSSSSLSCNVCAVVGQGIEVIPLQ</sequence>
<proteinExistence type="predicted"/>
<gene>
    <name evidence="1" type="ORF">TCIL3000_11_11370</name>
</gene>